<reference evidence="2 3" key="1">
    <citation type="journal article" date="2015" name="Genome Biol.">
        <title>Comparative genomics of Steinernema reveals deeply conserved gene regulatory networks.</title>
        <authorList>
            <person name="Dillman A.R."/>
            <person name="Macchietto M."/>
            <person name="Porter C.F."/>
            <person name="Rogers A."/>
            <person name="Williams B."/>
            <person name="Antoshechkin I."/>
            <person name="Lee M.M."/>
            <person name="Goodwin Z."/>
            <person name="Lu X."/>
            <person name="Lewis E.E."/>
            <person name="Goodrich-Blair H."/>
            <person name="Stock S.P."/>
            <person name="Adams B.J."/>
            <person name="Sternberg P.W."/>
            <person name="Mortazavi A."/>
        </authorList>
    </citation>
    <scope>NUCLEOTIDE SEQUENCE [LARGE SCALE GENOMIC DNA]</scope>
    <source>
        <strain evidence="2 3">ALL</strain>
    </source>
</reference>
<protein>
    <submittedName>
        <fullName evidence="2">Uncharacterized protein</fullName>
    </submittedName>
</protein>
<dbReference type="GO" id="GO:0005737">
    <property type="term" value="C:cytoplasm"/>
    <property type="evidence" value="ECO:0007669"/>
    <property type="project" value="TreeGrafter"/>
</dbReference>
<feature type="region of interest" description="Disordered" evidence="1">
    <location>
        <begin position="1"/>
        <end position="20"/>
    </location>
</feature>
<evidence type="ECO:0000256" key="1">
    <source>
        <dbReference type="SAM" id="MobiDB-lite"/>
    </source>
</evidence>
<dbReference type="Pfam" id="PF24681">
    <property type="entry name" value="Kelch_KLHDC2_KLHL20_DRC7"/>
    <property type="match status" value="1"/>
</dbReference>
<dbReference type="GO" id="GO:0003682">
    <property type="term" value="F:chromatin binding"/>
    <property type="evidence" value="ECO:0007669"/>
    <property type="project" value="InterPro"/>
</dbReference>
<dbReference type="AlphaFoldDB" id="A0A4U5NWV5"/>
<name>A0A4U5NWV5_STECR</name>
<sequence>MTTAAISKKRRGSTRDSGTRALPALRAYGSHLQRESVYLGGRNDEKGACNKIHEYDPVENTWKVVEACGKIPPARDGHSAVMVGDNMYIFGGFEEDFQRFSNETYCFNITSGKWTELMTVGDPPQHRDFHTSVVIKNKMFVFGGRGDHSGQFHSNQDFYCDKLKVLDLATLAWFQPTVTGDIPSGRRSHSAWTMDDKMYVFGGFYSIDEKHYNELYEFNASTNRWTLIQATGKSPSLRRRQCTVRMGSRVFLFGGTTPCKHSYNTGLQDLDDLHILDFSKEVSAPLS</sequence>
<dbReference type="SUPFAM" id="SSF117281">
    <property type="entry name" value="Kelch motif"/>
    <property type="match status" value="1"/>
</dbReference>
<gene>
    <name evidence="2" type="ORF">L596_012078</name>
</gene>
<reference evidence="2 3" key="2">
    <citation type="journal article" date="2019" name="G3 (Bethesda)">
        <title>Hybrid Assembly of the Genome of the Entomopathogenic Nematode Steinernema carpocapsae Identifies the X-Chromosome.</title>
        <authorList>
            <person name="Serra L."/>
            <person name="Macchietto M."/>
            <person name="Macias-Munoz A."/>
            <person name="McGill C.J."/>
            <person name="Rodriguez I.M."/>
            <person name="Rodriguez B."/>
            <person name="Murad R."/>
            <person name="Mortazavi A."/>
        </authorList>
    </citation>
    <scope>NUCLEOTIDE SEQUENCE [LARGE SCALE GENOMIC DNA]</scope>
    <source>
        <strain evidence="2 3">ALL</strain>
    </source>
</reference>
<proteinExistence type="predicted"/>
<dbReference type="Proteomes" id="UP000298663">
    <property type="component" value="Unassembled WGS sequence"/>
</dbReference>
<dbReference type="Gene3D" id="2.120.10.80">
    <property type="entry name" value="Kelch-type beta propeller"/>
    <property type="match status" value="1"/>
</dbReference>
<accession>A0A4U5NWV5</accession>
<dbReference type="STRING" id="34508.A0A4U5NWV5"/>
<dbReference type="EMBL" id="AZBU02000003">
    <property type="protein sequence ID" value="TKR87724.1"/>
    <property type="molecule type" value="Genomic_DNA"/>
</dbReference>
<comment type="caution">
    <text evidence="2">The sequence shown here is derived from an EMBL/GenBank/DDBJ whole genome shotgun (WGS) entry which is preliminary data.</text>
</comment>
<dbReference type="PANTHER" id="PTHR46461">
    <property type="entry name" value="KELCH DOMAIN-CONTAINING PROTEIN 3"/>
    <property type="match status" value="1"/>
</dbReference>
<dbReference type="InterPro" id="IPR052637">
    <property type="entry name" value="KLHDC3-like"/>
</dbReference>
<dbReference type="OrthoDB" id="432528at2759"/>
<keyword evidence="3" id="KW-1185">Reference proteome</keyword>
<evidence type="ECO:0000313" key="3">
    <source>
        <dbReference type="Proteomes" id="UP000298663"/>
    </source>
</evidence>
<organism evidence="2 3">
    <name type="scientific">Steinernema carpocapsae</name>
    <name type="common">Entomopathogenic nematode</name>
    <dbReference type="NCBI Taxonomy" id="34508"/>
    <lineage>
        <taxon>Eukaryota</taxon>
        <taxon>Metazoa</taxon>
        <taxon>Ecdysozoa</taxon>
        <taxon>Nematoda</taxon>
        <taxon>Chromadorea</taxon>
        <taxon>Rhabditida</taxon>
        <taxon>Tylenchina</taxon>
        <taxon>Panagrolaimomorpha</taxon>
        <taxon>Strongyloidoidea</taxon>
        <taxon>Steinernematidae</taxon>
        <taxon>Steinernema</taxon>
    </lineage>
</organism>
<evidence type="ECO:0000313" key="2">
    <source>
        <dbReference type="EMBL" id="TKR87724.1"/>
    </source>
</evidence>
<dbReference type="PANTHER" id="PTHR46461:SF1">
    <property type="entry name" value="KELCH DOMAIN-CONTAINING PROTEIN 3"/>
    <property type="match status" value="1"/>
</dbReference>
<dbReference type="InterPro" id="IPR015915">
    <property type="entry name" value="Kelch-typ_b-propeller"/>
</dbReference>